<dbReference type="CDD" id="cd07035">
    <property type="entry name" value="TPP_PYR_POX_like"/>
    <property type="match status" value="1"/>
</dbReference>
<dbReference type="SUPFAM" id="SSF52467">
    <property type="entry name" value="DHS-like NAD/FAD-binding domain"/>
    <property type="match status" value="1"/>
</dbReference>
<dbReference type="InterPro" id="IPR029061">
    <property type="entry name" value="THDP-binding"/>
</dbReference>
<accession>A0A1F6CKP9</accession>
<dbReference type="Pfam" id="PF02776">
    <property type="entry name" value="TPP_enzyme_N"/>
    <property type="match status" value="1"/>
</dbReference>
<dbReference type="InterPro" id="IPR012001">
    <property type="entry name" value="Thiamin_PyroP_enz_TPP-bd_dom"/>
</dbReference>
<proteinExistence type="inferred from homology"/>
<evidence type="ECO:0000259" key="7">
    <source>
        <dbReference type="Pfam" id="PF00205"/>
    </source>
</evidence>
<dbReference type="GO" id="GO:0005948">
    <property type="term" value="C:acetolactate synthase complex"/>
    <property type="evidence" value="ECO:0007669"/>
    <property type="project" value="TreeGrafter"/>
</dbReference>
<dbReference type="GO" id="GO:0050660">
    <property type="term" value="F:flavin adenine dinucleotide binding"/>
    <property type="evidence" value="ECO:0007669"/>
    <property type="project" value="TreeGrafter"/>
</dbReference>
<evidence type="ECO:0000256" key="2">
    <source>
        <dbReference type="ARBA" id="ARBA00001964"/>
    </source>
</evidence>
<dbReference type="InterPro" id="IPR012000">
    <property type="entry name" value="Thiamin_PyroP_enz_cen_dom"/>
</dbReference>
<reference evidence="10 11" key="1">
    <citation type="journal article" date="2016" name="Nat. Commun.">
        <title>Thousands of microbial genomes shed light on interconnected biogeochemical processes in an aquifer system.</title>
        <authorList>
            <person name="Anantharaman K."/>
            <person name="Brown C.T."/>
            <person name="Hug L.A."/>
            <person name="Sharon I."/>
            <person name="Castelle C.J."/>
            <person name="Probst A.J."/>
            <person name="Thomas B.C."/>
            <person name="Singh A."/>
            <person name="Wilkins M.J."/>
            <person name="Karaoz U."/>
            <person name="Brodie E.L."/>
            <person name="Williams K.H."/>
            <person name="Hubbard S.S."/>
            <person name="Banfield J.F."/>
        </authorList>
    </citation>
    <scope>NUCLEOTIDE SEQUENCE [LARGE SCALE GENOMIC DNA]</scope>
    <source>
        <strain evidence="11">RIFCSPLOWO2_12_FULL_64_10</strain>
    </source>
</reference>
<feature type="domain" description="Thiamine pyrophosphate enzyme N-terminal TPP-binding" evidence="9">
    <location>
        <begin position="1"/>
        <end position="116"/>
    </location>
</feature>
<evidence type="ECO:0000256" key="4">
    <source>
        <dbReference type="ARBA" id="ARBA00022723"/>
    </source>
</evidence>
<dbReference type="PANTHER" id="PTHR18968">
    <property type="entry name" value="THIAMINE PYROPHOSPHATE ENZYMES"/>
    <property type="match status" value="1"/>
</dbReference>
<protein>
    <recommendedName>
        <fullName evidence="12">Thiamine pyrophosphate-binding protein</fullName>
    </recommendedName>
</protein>
<dbReference type="InterPro" id="IPR029035">
    <property type="entry name" value="DHS-like_NAD/FAD-binding_dom"/>
</dbReference>
<dbReference type="Gene3D" id="3.40.50.970">
    <property type="match status" value="2"/>
</dbReference>
<evidence type="ECO:0000256" key="6">
    <source>
        <dbReference type="RuleBase" id="RU362132"/>
    </source>
</evidence>
<dbReference type="PANTHER" id="PTHR18968:SF166">
    <property type="entry name" value="2-HYDROXYACYL-COA LYASE 2"/>
    <property type="match status" value="1"/>
</dbReference>
<dbReference type="Gene3D" id="3.40.50.1220">
    <property type="entry name" value="TPP-binding domain"/>
    <property type="match status" value="1"/>
</dbReference>
<comment type="caution">
    <text evidence="10">The sequence shown here is derived from an EMBL/GenBank/DDBJ whole genome shotgun (WGS) entry which is preliminary data.</text>
</comment>
<comment type="cofactor">
    <cofactor evidence="2">
        <name>thiamine diphosphate</name>
        <dbReference type="ChEBI" id="CHEBI:58937"/>
    </cofactor>
</comment>
<dbReference type="AlphaFoldDB" id="A0A1F6CKP9"/>
<dbReference type="Pfam" id="PF02775">
    <property type="entry name" value="TPP_enzyme_C"/>
    <property type="match status" value="1"/>
</dbReference>
<dbReference type="GO" id="GO:0009097">
    <property type="term" value="P:isoleucine biosynthetic process"/>
    <property type="evidence" value="ECO:0007669"/>
    <property type="project" value="TreeGrafter"/>
</dbReference>
<comment type="cofactor">
    <cofactor evidence="1">
        <name>Mg(2+)</name>
        <dbReference type="ChEBI" id="CHEBI:18420"/>
    </cofactor>
</comment>
<keyword evidence="4" id="KW-0479">Metal-binding</keyword>
<feature type="domain" description="Thiamine pyrophosphate enzyme TPP-binding" evidence="8">
    <location>
        <begin position="386"/>
        <end position="532"/>
    </location>
</feature>
<evidence type="ECO:0000313" key="11">
    <source>
        <dbReference type="Proteomes" id="UP000178606"/>
    </source>
</evidence>
<evidence type="ECO:0000256" key="1">
    <source>
        <dbReference type="ARBA" id="ARBA00001946"/>
    </source>
</evidence>
<organism evidence="10 11">
    <name type="scientific">Handelsmanbacteria sp. (strain RIFCSPLOWO2_12_FULL_64_10)</name>
    <dbReference type="NCBI Taxonomy" id="1817868"/>
    <lineage>
        <taxon>Bacteria</taxon>
        <taxon>Candidatus Handelsmaniibacteriota</taxon>
    </lineage>
</organism>
<comment type="similarity">
    <text evidence="3 6">Belongs to the TPP enzyme family.</text>
</comment>
<dbReference type="GO" id="GO:0000287">
    <property type="term" value="F:magnesium ion binding"/>
    <property type="evidence" value="ECO:0007669"/>
    <property type="project" value="InterPro"/>
</dbReference>
<evidence type="ECO:0008006" key="12">
    <source>
        <dbReference type="Google" id="ProtNLM"/>
    </source>
</evidence>
<evidence type="ECO:0000259" key="9">
    <source>
        <dbReference type="Pfam" id="PF02776"/>
    </source>
</evidence>
<keyword evidence="5 6" id="KW-0786">Thiamine pyrophosphate</keyword>
<dbReference type="GO" id="GO:0003984">
    <property type="term" value="F:acetolactate synthase activity"/>
    <property type="evidence" value="ECO:0007669"/>
    <property type="project" value="TreeGrafter"/>
</dbReference>
<evidence type="ECO:0000256" key="3">
    <source>
        <dbReference type="ARBA" id="ARBA00007812"/>
    </source>
</evidence>
<dbReference type="InterPro" id="IPR045229">
    <property type="entry name" value="TPP_enz"/>
</dbReference>
<dbReference type="InterPro" id="IPR000399">
    <property type="entry name" value="TPP-bd_CS"/>
</dbReference>
<feature type="domain" description="Thiamine pyrophosphate enzyme central" evidence="7">
    <location>
        <begin position="192"/>
        <end position="325"/>
    </location>
</feature>
<dbReference type="InterPro" id="IPR011766">
    <property type="entry name" value="TPP_enzyme_TPP-bd"/>
</dbReference>
<name>A0A1F6CKP9_HANXR</name>
<dbReference type="Proteomes" id="UP000178606">
    <property type="component" value="Unassembled WGS sequence"/>
</dbReference>
<dbReference type="Pfam" id="PF00205">
    <property type="entry name" value="TPP_enzyme_M"/>
    <property type="match status" value="1"/>
</dbReference>
<dbReference type="GO" id="GO:0009099">
    <property type="term" value="P:L-valine biosynthetic process"/>
    <property type="evidence" value="ECO:0007669"/>
    <property type="project" value="TreeGrafter"/>
</dbReference>
<dbReference type="EMBL" id="MFKF01000227">
    <property type="protein sequence ID" value="OGG49715.1"/>
    <property type="molecule type" value="Genomic_DNA"/>
</dbReference>
<dbReference type="GO" id="GO:0030976">
    <property type="term" value="F:thiamine pyrophosphate binding"/>
    <property type="evidence" value="ECO:0007669"/>
    <property type="project" value="InterPro"/>
</dbReference>
<sequence>MNGAEFLVHELQARGVGFIATLCGHGLDPLDAACQKAGLRLVDVRNEQAASYIAEATGRLSRGVGVCAVSSGVAHANALTGVVNAHFDGAPMLLITGSGPTGTVGLGHFQDMDHVALAAPVCKYARLVDRPERIPQVLHEAFAAALSGRPGPAHLTVPVDVLTAQVDPNRVVRLPGPPVRTPVACEADPDRVAEAAALLARSERPLLIAGSGLYYAGGEEALTGFVRALSVQVVVPIWDRGSVPRPLDEFMGVLGAASGGPRLLPDADLILMAGAACDYRVGYLQPPAIREDARILRIDADPVRLHQGVGAHLPILGDPRLVMGQISRACQGAPPKADWLKVAIARRDEFRRQRLNARPSGGGLHALDLLRGVQSVLTDETVVLIDGGNIGQWAHQVLCDRYPGHWLTCGASGVVGYGLPGAMAARLLYPDRPVLLISGDGALTFTVAEFETASRQGLGFVVLLADDQAWGITLTGHQKRYGQGITSELGPIRFDRMAEAFGAYGVRVERPDEIVPALRRGLLAADRPTLIHAPVVRSSPVD</sequence>
<gene>
    <name evidence="10" type="ORF">A3F84_16115</name>
</gene>
<evidence type="ECO:0000313" key="10">
    <source>
        <dbReference type="EMBL" id="OGG49715.1"/>
    </source>
</evidence>
<dbReference type="PROSITE" id="PS00187">
    <property type="entry name" value="TPP_ENZYMES"/>
    <property type="match status" value="1"/>
</dbReference>
<dbReference type="SUPFAM" id="SSF52518">
    <property type="entry name" value="Thiamin diphosphate-binding fold (THDP-binding)"/>
    <property type="match status" value="2"/>
</dbReference>
<evidence type="ECO:0000259" key="8">
    <source>
        <dbReference type="Pfam" id="PF02775"/>
    </source>
</evidence>
<evidence type="ECO:0000256" key="5">
    <source>
        <dbReference type="ARBA" id="ARBA00023052"/>
    </source>
</evidence>
<dbReference type="FunFam" id="3.40.50.970:FF:000007">
    <property type="entry name" value="Acetolactate synthase"/>
    <property type="match status" value="1"/>
</dbReference>